<dbReference type="PANTHER" id="PTHR35218:SF7">
    <property type="entry name" value="ENDONUCLEASE_EXONUCLEASE_PHOSPHATASE"/>
    <property type="match status" value="1"/>
</dbReference>
<keyword evidence="3" id="KW-1185">Reference proteome</keyword>
<comment type="caution">
    <text evidence="2">The sequence shown here is derived from an EMBL/GenBank/DDBJ whole genome shotgun (WGS) entry which is preliminary data.</text>
</comment>
<name>A0AAN7J386_QUERU</name>
<dbReference type="SUPFAM" id="SSF56219">
    <property type="entry name" value="DNase I-like"/>
    <property type="match status" value="1"/>
</dbReference>
<dbReference type="EMBL" id="JAXUIC010000003">
    <property type="protein sequence ID" value="KAK4596246.1"/>
    <property type="molecule type" value="Genomic_DNA"/>
</dbReference>
<evidence type="ECO:0000259" key="1">
    <source>
        <dbReference type="Pfam" id="PF03372"/>
    </source>
</evidence>
<dbReference type="Pfam" id="PF03372">
    <property type="entry name" value="Exo_endo_phos"/>
    <property type="match status" value="1"/>
</dbReference>
<dbReference type="PANTHER" id="PTHR35218">
    <property type="entry name" value="RNASE H DOMAIN-CONTAINING PROTEIN"/>
    <property type="match status" value="1"/>
</dbReference>
<organism evidence="2 3">
    <name type="scientific">Quercus rubra</name>
    <name type="common">Northern red oak</name>
    <name type="synonym">Quercus borealis</name>
    <dbReference type="NCBI Taxonomy" id="3512"/>
    <lineage>
        <taxon>Eukaryota</taxon>
        <taxon>Viridiplantae</taxon>
        <taxon>Streptophyta</taxon>
        <taxon>Embryophyta</taxon>
        <taxon>Tracheophyta</taxon>
        <taxon>Spermatophyta</taxon>
        <taxon>Magnoliopsida</taxon>
        <taxon>eudicotyledons</taxon>
        <taxon>Gunneridae</taxon>
        <taxon>Pentapetalae</taxon>
        <taxon>rosids</taxon>
        <taxon>fabids</taxon>
        <taxon>Fagales</taxon>
        <taxon>Fagaceae</taxon>
        <taxon>Quercus</taxon>
    </lineage>
</organism>
<dbReference type="InterPro" id="IPR036691">
    <property type="entry name" value="Endo/exonu/phosph_ase_sf"/>
</dbReference>
<proteinExistence type="predicted"/>
<dbReference type="AlphaFoldDB" id="A0AAN7J386"/>
<reference evidence="2 3" key="1">
    <citation type="journal article" date="2023" name="G3 (Bethesda)">
        <title>A haplotype-resolved chromosome-scale genome for Quercus rubra L. provides insights into the genetics of adaptive traits for red oak species.</title>
        <authorList>
            <person name="Kapoor B."/>
            <person name="Jenkins J."/>
            <person name="Schmutz J."/>
            <person name="Zhebentyayeva T."/>
            <person name="Kuelheim C."/>
            <person name="Coggeshall M."/>
            <person name="Heim C."/>
            <person name="Lasky J.R."/>
            <person name="Leites L."/>
            <person name="Islam-Faridi N."/>
            <person name="Romero-Severson J."/>
            <person name="DeLeo V.L."/>
            <person name="Lucas S.M."/>
            <person name="Lazic D."/>
            <person name="Gailing O."/>
            <person name="Carlson J."/>
            <person name="Staton M."/>
        </authorList>
    </citation>
    <scope>NUCLEOTIDE SEQUENCE [LARGE SCALE GENOMIC DNA]</scope>
    <source>
        <strain evidence="2">Pseudo-F2</strain>
    </source>
</reference>
<feature type="domain" description="Endonuclease/exonuclease/phosphatase" evidence="1">
    <location>
        <begin position="5"/>
        <end position="226"/>
    </location>
</feature>
<evidence type="ECO:0000313" key="3">
    <source>
        <dbReference type="Proteomes" id="UP001324115"/>
    </source>
</evidence>
<gene>
    <name evidence="2" type="ORF">RGQ29_014333</name>
</gene>
<accession>A0AAN7J386</accession>
<sequence>MNMLLWNCRGALNPDFKRRIFEMAINHQATILVVTETRVGGDRAAKIIEGLPFDGYITTDTIGYAGGLWILWKTEEVEVLPLSSTEPQIHAIVKVRSSNLTWLLSAIYASPRLAERKILWENLKTVAHLHNLPWLMLGDFNEVLCAEDKFGDNHVNLNRALEFKDCLDECDMLDLGFAGPKFTWTNCRPILNLILERIDRCFANPAWRILYLEALVTHLPRTFSNHCPVLLELCRVSVNQQNKPFRFQTMWLFHQDFPRVVQQAWANNRRRVLARLHGTQKALANNPNDFLLGLEQQLISEYSLILMQEEEYWALKSRLNTATFGDRNTSFFPFIYDC</sequence>
<protein>
    <recommendedName>
        <fullName evidence="1">Endonuclease/exonuclease/phosphatase domain-containing protein</fullName>
    </recommendedName>
</protein>
<dbReference type="Gene3D" id="3.60.10.10">
    <property type="entry name" value="Endonuclease/exonuclease/phosphatase"/>
    <property type="match status" value="1"/>
</dbReference>
<dbReference type="GO" id="GO:0003824">
    <property type="term" value="F:catalytic activity"/>
    <property type="evidence" value="ECO:0007669"/>
    <property type="project" value="InterPro"/>
</dbReference>
<evidence type="ECO:0000313" key="2">
    <source>
        <dbReference type="EMBL" id="KAK4596246.1"/>
    </source>
</evidence>
<dbReference type="Proteomes" id="UP001324115">
    <property type="component" value="Unassembled WGS sequence"/>
</dbReference>
<dbReference type="InterPro" id="IPR005135">
    <property type="entry name" value="Endo/exonuclease/phosphatase"/>
</dbReference>